<evidence type="ECO:0000256" key="1">
    <source>
        <dbReference type="SAM" id="SignalP"/>
    </source>
</evidence>
<dbReference type="AlphaFoldDB" id="A0A2R8AAR4"/>
<protein>
    <submittedName>
        <fullName evidence="2">Uncharacterized protein</fullName>
    </submittedName>
</protein>
<gene>
    <name evidence="2" type="ORF">POI8812_01640</name>
</gene>
<dbReference type="Proteomes" id="UP000244932">
    <property type="component" value="Unassembled WGS sequence"/>
</dbReference>
<evidence type="ECO:0000313" key="3">
    <source>
        <dbReference type="Proteomes" id="UP000244932"/>
    </source>
</evidence>
<keyword evidence="3" id="KW-1185">Reference proteome</keyword>
<sequence length="528" mass="57307">MISARMRKGLVRATLALALAAAPLSAQDGPARSTERQSPLEWLTREVATQPRPRPTVEQDRLRSYFGAVEEQPLPGLTTDALGLLPSRITGLPVTLWGDAPAGIIATLLRNIKNTGVPASRHLFNRILLAEARPPQGPPGLVLGVRIERLLDTGALDAAEAMLNRAEQPDLQVTELAFDIGVLTGRDDRVCSTLLNQTELAPNVESQIWCAARLGRWHEAAFLYRIATALEEIDPIRADHLAWFLDPEMFETGFELDVPEALTPLDFALREAIGQPRPPGTLPLAYLDGDLSGNRTLRARIEAAEALVQRGDLPPPVLFATYRRARPAASGGLWGRSGAVQDLDDALRIGSVEEIIAAVEAVDEAFAPLGLRQAAAREFAVQLADLPADAPNPTLAAWFLLDNKPGQARDWMRDEELTLIEALSIAILEQRRIPPPAIAPRTDRERRALAAYSAFAAPEPPGADLSDPRQLVADEQVGEAILRALRVLDAGTEIEFGDLHAVLAALAPIQPEIARRIAIETLWLTAPL</sequence>
<accession>A0A2R8AAR4</accession>
<proteinExistence type="predicted"/>
<reference evidence="2 3" key="1">
    <citation type="submission" date="2018-03" db="EMBL/GenBank/DDBJ databases">
        <authorList>
            <person name="Keele B.F."/>
        </authorList>
    </citation>
    <scope>NUCLEOTIDE SEQUENCE [LARGE SCALE GENOMIC DNA]</scope>
    <source>
        <strain evidence="2 3">CeCT 8812</strain>
    </source>
</reference>
<keyword evidence="1" id="KW-0732">Signal</keyword>
<organism evidence="2 3">
    <name type="scientific">Pontivivens insulae</name>
    <dbReference type="NCBI Taxonomy" id="1639689"/>
    <lineage>
        <taxon>Bacteria</taxon>
        <taxon>Pseudomonadati</taxon>
        <taxon>Pseudomonadota</taxon>
        <taxon>Alphaproteobacteria</taxon>
        <taxon>Rhodobacterales</taxon>
        <taxon>Paracoccaceae</taxon>
        <taxon>Pontivivens</taxon>
    </lineage>
</organism>
<name>A0A2R8AAR4_9RHOB</name>
<evidence type="ECO:0000313" key="2">
    <source>
        <dbReference type="EMBL" id="SPF29332.1"/>
    </source>
</evidence>
<feature type="chain" id="PRO_5015311216" evidence="1">
    <location>
        <begin position="27"/>
        <end position="528"/>
    </location>
</feature>
<dbReference type="EMBL" id="OMKW01000002">
    <property type="protein sequence ID" value="SPF29332.1"/>
    <property type="molecule type" value="Genomic_DNA"/>
</dbReference>
<feature type="signal peptide" evidence="1">
    <location>
        <begin position="1"/>
        <end position="26"/>
    </location>
</feature>